<feature type="region of interest" description="Disordered" evidence="1">
    <location>
        <begin position="1"/>
        <end position="41"/>
    </location>
</feature>
<reference evidence="2 3" key="1">
    <citation type="submission" date="2019-02" db="EMBL/GenBank/DDBJ databases">
        <title>Deep-cultivation of Planctomycetes and their phenomic and genomic characterization uncovers novel biology.</title>
        <authorList>
            <person name="Wiegand S."/>
            <person name="Jogler M."/>
            <person name="Boedeker C."/>
            <person name="Pinto D."/>
            <person name="Vollmers J."/>
            <person name="Rivas-Marin E."/>
            <person name="Kohn T."/>
            <person name="Peeters S.H."/>
            <person name="Heuer A."/>
            <person name="Rast P."/>
            <person name="Oberbeckmann S."/>
            <person name="Bunk B."/>
            <person name="Jeske O."/>
            <person name="Meyerdierks A."/>
            <person name="Storesund J.E."/>
            <person name="Kallscheuer N."/>
            <person name="Luecker S."/>
            <person name="Lage O.M."/>
            <person name="Pohl T."/>
            <person name="Merkel B.J."/>
            <person name="Hornburger P."/>
            <person name="Mueller R.-W."/>
            <person name="Bruemmer F."/>
            <person name="Labrenz M."/>
            <person name="Spormann A.M."/>
            <person name="Op den Camp H."/>
            <person name="Overmann J."/>
            <person name="Amann R."/>
            <person name="Jetten M.S.M."/>
            <person name="Mascher T."/>
            <person name="Medema M.H."/>
            <person name="Devos D.P."/>
            <person name="Kaster A.-K."/>
            <person name="Ovreas L."/>
            <person name="Rohde M."/>
            <person name="Galperin M.Y."/>
            <person name="Jogler C."/>
        </authorList>
    </citation>
    <scope>NUCLEOTIDE SEQUENCE [LARGE SCALE GENOMIC DNA]</scope>
    <source>
        <strain evidence="2 3">ETA_A8</strain>
    </source>
</reference>
<name>A0A517YC38_9BACT</name>
<organism evidence="2 3">
    <name type="scientific">Anatilimnocola aggregata</name>
    <dbReference type="NCBI Taxonomy" id="2528021"/>
    <lineage>
        <taxon>Bacteria</taxon>
        <taxon>Pseudomonadati</taxon>
        <taxon>Planctomycetota</taxon>
        <taxon>Planctomycetia</taxon>
        <taxon>Pirellulales</taxon>
        <taxon>Pirellulaceae</taxon>
        <taxon>Anatilimnocola</taxon>
    </lineage>
</organism>
<protein>
    <submittedName>
        <fullName evidence="2">Uncharacterized protein</fullName>
    </submittedName>
</protein>
<evidence type="ECO:0000256" key="1">
    <source>
        <dbReference type="SAM" id="MobiDB-lite"/>
    </source>
</evidence>
<sequence>MSLATLVEPQSTPFLDRRQGSANQDAPGRERRQFANSHDELSPDARELALAIDAYKLMHRRRFITFEEMLSVMKELGYQKF</sequence>
<dbReference type="AlphaFoldDB" id="A0A517YC38"/>
<keyword evidence="3" id="KW-1185">Reference proteome</keyword>
<feature type="compositionally biased region" description="Basic and acidic residues" evidence="1">
    <location>
        <begin position="27"/>
        <end position="41"/>
    </location>
</feature>
<evidence type="ECO:0000313" key="3">
    <source>
        <dbReference type="Proteomes" id="UP000315017"/>
    </source>
</evidence>
<dbReference type="EMBL" id="CP036274">
    <property type="protein sequence ID" value="QDU27810.1"/>
    <property type="molecule type" value="Genomic_DNA"/>
</dbReference>
<accession>A0A517YC38</accession>
<proteinExistence type="predicted"/>
<dbReference type="KEGG" id="aagg:ETAA8_29010"/>
<dbReference type="OrthoDB" id="288713at2"/>
<evidence type="ECO:0000313" key="2">
    <source>
        <dbReference type="EMBL" id="QDU27810.1"/>
    </source>
</evidence>
<dbReference type="Proteomes" id="UP000315017">
    <property type="component" value="Chromosome"/>
</dbReference>
<dbReference type="RefSeq" id="WP_145089049.1">
    <property type="nucleotide sequence ID" value="NZ_CP036274.1"/>
</dbReference>
<gene>
    <name evidence="2" type="ORF">ETAA8_29010</name>
</gene>